<gene>
    <name evidence="2" type="ORF">PIB30_068473</name>
</gene>
<feature type="region of interest" description="Disordered" evidence="1">
    <location>
        <begin position="40"/>
        <end position="107"/>
    </location>
</feature>
<feature type="compositionally biased region" description="Basic and acidic residues" evidence="1">
    <location>
        <begin position="49"/>
        <end position="68"/>
    </location>
</feature>
<comment type="caution">
    <text evidence="2">The sequence shown here is derived from an EMBL/GenBank/DDBJ whole genome shotgun (WGS) entry which is preliminary data.</text>
</comment>
<sequence length="107" mass="12113">MSAHVFNSPATAPFDNDLAIALATGLEFLNLKQIFIVEESKPAMRVTTRKNEERKLEEQKRRKLEHSARAPTPRRPEQQPWSRSSTARRGQQRLGVPSPPQGQVIQA</sequence>
<name>A0ABU6YL34_9FABA</name>
<evidence type="ECO:0000313" key="2">
    <source>
        <dbReference type="EMBL" id="MED6210904.1"/>
    </source>
</evidence>
<dbReference type="EMBL" id="JASCZI010242390">
    <property type="protein sequence ID" value="MED6210904.1"/>
    <property type="molecule type" value="Genomic_DNA"/>
</dbReference>
<evidence type="ECO:0000313" key="3">
    <source>
        <dbReference type="Proteomes" id="UP001341840"/>
    </source>
</evidence>
<accession>A0ABU6YL34</accession>
<evidence type="ECO:0000256" key="1">
    <source>
        <dbReference type="SAM" id="MobiDB-lite"/>
    </source>
</evidence>
<reference evidence="2 3" key="1">
    <citation type="journal article" date="2023" name="Plants (Basel)">
        <title>Bridging the Gap: Combining Genomics and Transcriptomics Approaches to Understand Stylosanthes scabra, an Orphan Legume from the Brazilian Caatinga.</title>
        <authorList>
            <person name="Ferreira-Neto J.R.C."/>
            <person name="da Silva M.D."/>
            <person name="Binneck E."/>
            <person name="de Melo N.F."/>
            <person name="da Silva R.H."/>
            <person name="de Melo A.L.T.M."/>
            <person name="Pandolfi V."/>
            <person name="Bustamante F.O."/>
            <person name="Brasileiro-Vidal A.C."/>
            <person name="Benko-Iseppon A.M."/>
        </authorList>
    </citation>
    <scope>NUCLEOTIDE SEQUENCE [LARGE SCALE GENOMIC DNA]</scope>
    <source>
        <tissue evidence="2">Leaves</tissue>
    </source>
</reference>
<evidence type="ECO:0008006" key="4">
    <source>
        <dbReference type="Google" id="ProtNLM"/>
    </source>
</evidence>
<protein>
    <recommendedName>
        <fullName evidence="4">RNase H type-1 domain-containing protein</fullName>
    </recommendedName>
</protein>
<organism evidence="2 3">
    <name type="scientific">Stylosanthes scabra</name>
    <dbReference type="NCBI Taxonomy" id="79078"/>
    <lineage>
        <taxon>Eukaryota</taxon>
        <taxon>Viridiplantae</taxon>
        <taxon>Streptophyta</taxon>
        <taxon>Embryophyta</taxon>
        <taxon>Tracheophyta</taxon>
        <taxon>Spermatophyta</taxon>
        <taxon>Magnoliopsida</taxon>
        <taxon>eudicotyledons</taxon>
        <taxon>Gunneridae</taxon>
        <taxon>Pentapetalae</taxon>
        <taxon>rosids</taxon>
        <taxon>fabids</taxon>
        <taxon>Fabales</taxon>
        <taxon>Fabaceae</taxon>
        <taxon>Papilionoideae</taxon>
        <taxon>50 kb inversion clade</taxon>
        <taxon>dalbergioids sensu lato</taxon>
        <taxon>Dalbergieae</taxon>
        <taxon>Pterocarpus clade</taxon>
        <taxon>Stylosanthes</taxon>
    </lineage>
</organism>
<keyword evidence="3" id="KW-1185">Reference proteome</keyword>
<proteinExistence type="predicted"/>
<feature type="compositionally biased region" description="Polar residues" evidence="1">
    <location>
        <begin position="79"/>
        <end position="89"/>
    </location>
</feature>
<dbReference type="Proteomes" id="UP001341840">
    <property type="component" value="Unassembled WGS sequence"/>
</dbReference>